<proteinExistence type="predicted"/>
<evidence type="ECO:0000259" key="1">
    <source>
        <dbReference type="PROSITE" id="PS50076"/>
    </source>
</evidence>
<dbReference type="Pfam" id="PF00226">
    <property type="entry name" value="DnaJ"/>
    <property type="match status" value="1"/>
</dbReference>
<dbReference type="AlphaFoldDB" id="A0A2U1SLQ9"/>
<keyword evidence="3" id="KW-1185">Reference proteome</keyword>
<dbReference type="InterPro" id="IPR001623">
    <property type="entry name" value="DnaJ_domain"/>
</dbReference>
<dbReference type="OrthoDB" id="9786294at2"/>
<reference evidence="2 3" key="1">
    <citation type="journal article" date="2018" name="Appl. Microbiol. Biotechnol.">
        <title>Co-cultivation of the strictly anaerobic methanogen Methanosarcina barkeri with aerobic methanotrophs in an oxygen-limited membrane bioreactor.</title>
        <authorList>
            <person name="In 't Zandt M.H."/>
            <person name="van den Bosch T.J.M."/>
            <person name="Rijkers R."/>
            <person name="van Kessel M.A.H.J."/>
            <person name="Jetten M.S.M."/>
            <person name="Welte C.U."/>
        </authorList>
    </citation>
    <scope>NUCLEOTIDE SEQUENCE [LARGE SCALE GENOMIC DNA]</scope>
    <source>
        <strain evidence="2 3">DSM 17706</strain>
    </source>
</reference>
<dbReference type="SUPFAM" id="SSF46565">
    <property type="entry name" value="Chaperone J-domain"/>
    <property type="match status" value="1"/>
</dbReference>
<dbReference type="Proteomes" id="UP000245137">
    <property type="component" value="Unassembled WGS sequence"/>
</dbReference>
<dbReference type="EMBL" id="PUIV01000045">
    <property type="protein sequence ID" value="PWB92551.1"/>
    <property type="molecule type" value="Genomic_DNA"/>
</dbReference>
<feature type="domain" description="J" evidence="1">
    <location>
        <begin position="144"/>
        <end position="201"/>
    </location>
</feature>
<dbReference type="Gene3D" id="1.10.287.110">
    <property type="entry name" value="DnaJ domain"/>
    <property type="match status" value="1"/>
</dbReference>
<dbReference type="InterPro" id="IPR036869">
    <property type="entry name" value="J_dom_sf"/>
</dbReference>
<gene>
    <name evidence="2" type="ORF">C5689_17640</name>
</gene>
<protein>
    <submittedName>
        <fullName evidence="2">Molecular chaperone DnaJ</fullName>
    </submittedName>
</protein>
<evidence type="ECO:0000313" key="3">
    <source>
        <dbReference type="Proteomes" id="UP000245137"/>
    </source>
</evidence>
<dbReference type="PRINTS" id="PR00625">
    <property type="entry name" value="JDOMAIN"/>
</dbReference>
<name>A0A2U1SLQ9_METSR</name>
<dbReference type="PROSITE" id="PS50076">
    <property type="entry name" value="DNAJ_2"/>
    <property type="match status" value="1"/>
</dbReference>
<comment type="caution">
    <text evidence="2">The sequence shown here is derived from an EMBL/GenBank/DDBJ whole genome shotgun (WGS) entry which is preliminary data.</text>
</comment>
<dbReference type="SMART" id="SM00271">
    <property type="entry name" value="DnaJ"/>
    <property type="match status" value="1"/>
</dbReference>
<evidence type="ECO:0000313" key="2">
    <source>
        <dbReference type="EMBL" id="PWB92551.1"/>
    </source>
</evidence>
<sequence>MDLNSPLFDRIRVKPEQRQERRETRFRCDAPGCEAAGEYRAPMGRLREGQYFCFCLEHVREYNNSYNYFNGMSDEAVARYLKDDATTGHRPTWSMGVKRGQASFREDPLRPENFADPMGLYRQRAHRARPQAEASPRYSAVTIKALNALGLDETAGAEAIKTRYKELVKRHHPDANGGDRSCEERLREIIHAYKTLRAAKLV</sequence>
<organism evidence="2 3">
    <name type="scientific">Methylosinus sporium</name>
    <dbReference type="NCBI Taxonomy" id="428"/>
    <lineage>
        <taxon>Bacteria</taxon>
        <taxon>Pseudomonadati</taxon>
        <taxon>Pseudomonadota</taxon>
        <taxon>Alphaproteobacteria</taxon>
        <taxon>Hyphomicrobiales</taxon>
        <taxon>Methylocystaceae</taxon>
        <taxon>Methylosinus</taxon>
    </lineage>
</organism>
<accession>A0A2U1SLQ9</accession>
<dbReference type="CDD" id="cd06257">
    <property type="entry name" value="DnaJ"/>
    <property type="match status" value="1"/>
</dbReference>
<dbReference type="RefSeq" id="WP_108918551.1">
    <property type="nucleotide sequence ID" value="NZ_BGJY01000001.1"/>
</dbReference>